<organism evidence="1 2">
    <name type="scientific">Enhygromyxa salina</name>
    <dbReference type="NCBI Taxonomy" id="215803"/>
    <lineage>
        <taxon>Bacteria</taxon>
        <taxon>Pseudomonadati</taxon>
        <taxon>Myxococcota</taxon>
        <taxon>Polyangia</taxon>
        <taxon>Nannocystales</taxon>
        <taxon>Nannocystaceae</taxon>
        <taxon>Enhygromyxa</taxon>
    </lineage>
</organism>
<proteinExistence type="predicted"/>
<dbReference type="Proteomes" id="UP000031599">
    <property type="component" value="Unassembled WGS sequence"/>
</dbReference>
<evidence type="ECO:0000313" key="2">
    <source>
        <dbReference type="Proteomes" id="UP000031599"/>
    </source>
</evidence>
<accession>A0A0C1ZGZ0</accession>
<protein>
    <recommendedName>
        <fullName evidence="3">DUF1232 domain-containing protein</fullName>
    </recommendedName>
</protein>
<comment type="caution">
    <text evidence="1">The sequence shown here is derived from an EMBL/GenBank/DDBJ whole genome shotgun (WGS) entry which is preliminary data.</text>
</comment>
<dbReference type="AlphaFoldDB" id="A0A0C1ZGZ0"/>
<evidence type="ECO:0000313" key="1">
    <source>
        <dbReference type="EMBL" id="KIG16914.1"/>
    </source>
</evidence>
<name>A0A0C1ZGZ0_9BACT</name>
<dbReference type="EMBL" id="JMCC02000031">
    <property type="protein sequence ID" value="KIG16914.1"/>
    <property type="molecule type" value="Genomic_DNA"/>
</dbReference>
<reference evidence="1 2" key="1">
    <citation type="submission" date="2014-12" db="EMBL/GenBank/DDBJ databases">
        <title>Genome assembly of Enhygromyxa salina DSM 15201.</title>
        <authorList>
            <person name="Sharma G."/>
            <person name="Subramanian S."/>
        </authorList>
    </citation>
    <scope>NUCLEOTIDE SEQUENCE [LARGE SCALE GENOMIC DNA]</scope>
    <source>
        <strain evidence="1 2">DSM 15201</strain>
    </source>
</reference>
<sequence>MCDRPFAPVFIEVMRWELFGQITRKLAAVRDFEPERDAARYAEQLLALHPRLFTRLDGGPESVVARMAARTIAVDHLREVCQLPDVVAELQRSMANSTMGAGERLVRVAGLAYLVCENDLIRDDLPAGFGLVDDCIVLRGARLATAHVLGTDHFVEDLTMIHYLAVAIPDPLLPDIEAALALAAELEMRTRPLPNAIVELAIRELIERPPTDYPPPLLLPDHEAGVETQSPLLLSAGEIDVADAGLLVIEFEDGTRLQRNRDATLEYA</sequence>
<gene>
    <name evidence="1" type="ORF">DB30_04076</name>
</gene>
<evidence type="ECO:0008006" key="3">
    <source>
        <dbReference type="Google" id="ProtNLM"/>
    </source>
</evidence>